<dbReference type="NCBIfam" id="TIGR00617">
    <property type="entry name" value="rpa1"/>
    <property type="match status" value="1"/>
</dbReference>
<dbReference type="PANTHER" id="PTHR47165">
    <property type="entry name" value="OS03G0429900 PROTEIN"/>
    <property type="match status" value="1"/>
</dbReference>
<proteinExistence type="inferred from homology"/>
<comment type="function">
    <text evidence="9 11">As part of the heterotrimeric replication protein A complex (RPA/RP-A), binds and stabilizes single-stranded DNA intermediates, that form during DNA replication or upon DNA stress. It prevents their reannealing and in parallel, recruits and activates different proteins and complexes involved in DNA metabolism. Thereby, it plays an essential role both in DNA replication and the cellular response to DNA damage.</text>
</comment>
<dbReference type="InterPro" id="IPR004365">
    <property type="entry name" value="NA-bd_OB_tRNA"/>
</dbReference>
<dbReference type="FunFam" id="2.40.50.140:FF:000064">
    <property type="entry name" value="Replication protein A subunit"/>
    <property type="match status" value="1"/>
</dbReference>
<comment type="subunit">
    <text evidence="10 11">Component of the heterotrimeric canonical replication protein A complex (RPA).</text>
</comment>
<dbReference type="CDD" id="cd04475">
    <property type="entry name" value="RPA1_DBD_B"/>
    <property type="match status" value="1"/>
</dbReference>
<keyword evidence="8 11" id="KW-0539">Nucleus</keyword>
<dbReference type="GO" id="GO:0006281">
    <property type="term" value="P:DNA repair"/>
    <property type="evidence" value="ECO:0007669"/>
    <property type="project" value="InterPro"/>
</dbReference>
<evidence type="ECO:0000256" key="2">
    <source>
        <dbReference type="ARBA" id="ARBA00005690"/>
    </source>
</evidence>
<keyword evidence="4 11" id="KW-0479">Metal-binding</keyword>
<evidence type="ECO:0000259" key="14">
    <source>
        <dbReference type="Pfam" id="PF16900"/>
    </source>
</evidence>
<dbReference type="GO" id="GO:0006310">
    <property type="term" value="P:DNA recombination"/>
    <property type="evidence" value="ECO:0007669"/>
    <property type="project" value="InterPro"/>
</dbReference>
<evidence type="ECO:0000259" key="13">
    <source>
        <dbReference type="Pfam" id="PF08646"/>
    </source>
</evidence>
<accession>A0A0M3JVB1</accession>
<evidence type="ECO:0000256" key="11">
    <source>
        <dbReference type="RuleBase" id="RU364130"/>
    </source>
</evidence>
<keyword evidence="16" id="KW-1185">Reference proteome</keyword>
<dbReference type="GO" id="GO:0003677">
    <property type="term" value="F:DNA binding"/>
    <property type="evidence" value="ECO:0007669"/>
    <property type="project" value="UniProtKB-KW"/>
</dbReference>
<evidence type="ECO:0000256" key="1">
    <source>
        <dbReference type="ARBA" id="ARBA00004123"/>
    </source>
</evidence>
<evidence type="ECO:0000256" key="8">
    <source>
        <dbReference type="ARBA" id="ARBA00023242"/>
    </source>
</evidence>
<keyword evidence="5 11" id="KW-0863">Zinc-finger</keyword>
<dbReference type="InterPro" id="IPR031657">
    <property type="entry name" value="REPA_OB_2"/>
</dbReference>
<evidence type="ECO:0000259" key="12">
    <source>
        <dbReference type="Pfam" id="PF01336"/>
    </source>
</evidence>
<protein>
    <recommendedName>
        <fullName evidence="11">Replication protein A subunit</fullName>
    </recommendedName>
</protein>
<dbReference type="Proteomes" id="UP000267096">
    <property type="component" value="Unassembled WGS sequence"/>
</dbReference>
<evidence type="ECO:0000256" key="5">
    <source>
        <dbReference type="ARBA" id="ARBA00022771"/>
    </source>
</evidence>
<evidence type="ECO:0000256" key="9">
    <source>
        <dbReference type="ARBA" id="ARBA00058595"/>
    </source>
</evidence>
<dbReference type="Pfam" id="PF08646">
    <property type="entry name" value="Rep_fac-A_C"/>
    <property type="match status" value="1"/>
</dbReference>
<feature type="domain" description="Replication protein A OB" evidence="14">
    <location>
        <begin position="319"/>
        <end position="410"/>
    </location>
</feature>
<dbReference type="InterPro" id="IPR047192">
    <property type="entry name" value="Euk_RPA1_DBD_C"/>
</dbReference>
<evidence type="ECO:0000256" key="10">
    <source>
        <dbReference type="ARBA" id="ARBA00062035"/>
    </source>
</evidence>
<evidence type="ECO:0000313" key="16">
    <source>
        <dbReference type="Proteomes" id="UP000267096"/>
    </source>
</evidence>
<dbReference type="SUPFAM" id="SSF50249">
    <property type="entry name" value="Nucleic acid-binding proteins"/>
    <property type="match status" value="4"/>
</dbReference>
<dbReference type="GO" id="GO:0005634">
    <property type="term" value="C:nucleus"/>
    <property type="evidence" value="ECO:0007669"/>
    <property type="project" value="UniProtKB-SubCell"/>
</dbReference>
<feature type="domain" description="Replication factor A C-terminal" evidence="13">
    <location>
        <begin position="469"/>
        <end position="615"/>
    </location>
</feature>
<evidence type="ECO:0000256" key="6">
    <source>
        <dbReference type="ARBA" id="ARBA00022833"/>
    </source>
</evidence>
<dbReference type="FunFam" id="2.40.50.140:FF:000041">
    <property type="entry name" value="Replication protein A subunit"/>
    <property type="match status" value="1"/>
</dbReference>
<dbReference type="InterPro" id="IPR004591">
    <property type="entry name" value="Rfa1"/>
</dbReference>
<dbReference type="OrthoDB" id="1751331at2759"/>
<reference evidence="15 16" key="2">
    <citation type="submission" date="2018-11" db="EMBL/GenBank/DDBJ databases">
        <authorList>
            <consortium name="Pathogen Informatics"/>
        </authorList>
    </citation>
    <scope>NUCLEOTIDE SEQUENCE [LARGE SCALE GENOMIC DNA]</scope>
</reference>
<comment type="subcellular location">
    <subcellularLocation>
        <location evidence="1 11">Nucleus</location>
    </subcellularLocation>
</comment>
<dbReference type="FunFam" id="2.40.50.140:FF:000090">
    <property type="entry name" value="Replication protein A subunit"/>
    <property type="match status" value="1"/>
</dbReference>
<feature type="domain" description="OB" evidence="12">
    <location>
        <begin position="200"/>
        <end position="287"/>
    </location>
</feature>
<name>A0A0M3JVB1_ANISI</name>
<dbReference type="GO" id="GO:0008270">
    <property type="term" value="F:zinc ion binding"/>
    <property type="evidence" value="ECO:0007669"/>
    <property type="project" value="UniProtKB-KW"/>
</dbReference>
<dbReference type="AlphaFoldDB" id="A0A0M3JVB1"/>
<dbReference type="CDD" id="cd04476">
    <property type="entry name" value="RPA1_DBD_C"/>
    <property type="match status" value="1"/>
</dbReference>
<dbReference type="Pfam" id="PF16900">
    <property type="entry name" value="REPA_OB_2"/>
    <property type="match status" value="1"/>
</dbReference>
<evidence type="ECO:0000313" key="15">
    <source>
        <dbReference type="EMBL" id="VDK45473.1"/>
    </source>
</evidence>
<dbReference type="InterPro" id="IPR013955">
    <property type="entry name" value="Rep_factor-A_C"/>
</dbReference>
<sequence>MLTVKDLTSDFFQKFFTNDPTCPKSPVLQVIEARMLKNPVENRHRFRLSDGVFHYSTCTHTPALFDRVEADKLSEGHPVIRVLQYSKKMTKSERAPQGRLTVTIDDYEVLGSDLPVLGQPVAHSGNESDFKGLNVQNVIQHQEQQNGNATVHQGKHHLQKLSSLLLLLWNQNPTTPNKGGSFGGQNITPIRLITPYVNKWRICGVVTAKEELRVIRTAQRGELKVFNFEITDEEGGCIRVAAFAEMAEKFYAMIQKGSMYYVMNGNVKQANKRFNTTGHDYELSVRQDTDISPCVDRSMIAEPKMKLSIVPLSAVPARAGQCIDVLAIIDQISELQQVTQRSTGALLDKRDIHLIDTSGTVVVLTLWGEQAKKNDTDLLHQVVGIKGASVREYNGSYNLSAMNSTRIEVNPDCTESRALYVWFREKRPSIETKYVTSTVLSGDAYARDLHVIGIAKDLNFGQEEPKGAYFNVTAMISSIKTDGALYKSCGTNGCKKKVIEFENGYRCEKCDLTLDSYKYVLLLSMEIADFSGLHWVTVFEEKAYKLLNKTAEELGNFLDHDQLDEYNDAFSAIRFRQYTFRIRAKSEVIFQDAQRIKWTVFDVHPVDYDKYANELTKAIEKLESL</sequence>
<dbReference type="PANTHER" id="PTHR47165:SF4">
    <property type="entry name" value="OS03G0429900 PROTEIN"/>
    <property type="match status" value="1"/>
</dbReference>
<dbReference type="WBParaSite" id="ASIM_0001216001-mRNA-1">
    <property type="protein sequence ID" value="ASIM_0001216001-mRNA-1"/>
    <property type="gene ID" value="ASIM_0001216001"/>
</dbReference>
<dbReference type="Pfam" id="PF01336">
    <property type="entry name" value="tRNA_anti-codon"/>
    <property type="match status" value="1"/>
</dbReference>
<keyword evidence="3 11" id="KW-0235">DNA replication</keyword>
<reference evidence="17" key="1">
    <citation type="submission" date="2017-02" db="UniProtKB">
        <authorList>
            <consortium name="WormBaseParasite"/>
        </authorList>
    </citation>
    <scope>IDENTIFICATION</scope>
</reference>
<keyword evidence="7 11" id="KW-0238">DNA-binding</keyword>
<dbReference type="GO" id="GO:0006260">
    <property type="term" value="P:DNA replication"/>
    <property type="evidence" value="ECO:0007669"/>
    <property type="project" value="UniProtKB-KW"/>
</dbReference>
<evidence type="ECO:0000256" key="3">
    <source>
        <dbReference type="ARBA" id="ARBA00022705"/>
    </source>
</evidence>
<comment type="similarity">
    <text evidence="2 11">Belongs to the replication factor A protein 1 family.</text>
</comment>
<keyword evidence="6 11" id="KW-0862">Zinc</keyword>
<evidence type="ECO:0000313" key="17">
    <source>
        <dbReference type="WBParaSite" id="ASIM_0001216001-mRNA-1"/>
    </source>
</evidence>
<dbReference type="InterPro" id="IPR012340">
    <property type="entry name" value="NA-bd_OB-fold"/>
</dbReference>
<evidence type="ECO:0000256" key="4">
    <source>
        <dbReference type="ARBA" id="ARBA00022723"/>
    </source>
</evidence>
<evidence type="ECO:0000256" key="7">
    <source>
        <dbReference type="ARBA" id="ARBA00023125"/>
    </source>
</evidence>
<dbReference type="Gene3D" id="2.40.50.140">
    <property type="entry name" value="Nucleic acid-binding proteins"/>
    <property type="match status" value="4"/>
</dbReference>
<organism evidence="17">
    <name type="scientific">Anisakis simplex</name>
    <name type="common">Herring worm</name>
    <dbReference type="NCBI Taxonomy" id="6269"/>
    <lineage>
        <taxon>Eukaryota</taxon>
        <taxon>Metazoa</taxon>
        <taxon>Ecdysozoa</taxon>
        <taxon>Nematoda</taxon>
        <taxon>Chromadorea</taxon>
        <taxon>Rhabditida</taxon>
        <taxon>Spirurina</taxon>
        <taxon>Ascaridomorpha</taxon>
        <taxon>Ascaridoidea</taxon>
        <taxon>Anisakidae</taxon>
        <taxon>Anisakis</taxon>
        <taxon>Anisakis simplex complex</taxon>
    </lineage>
</organism>
<dbReference type="CDD" id="cd04474">
    <property type="entry name" value="RPA1_DBD_A"/>
    <property type="match status" value="1"/>
</dbReference>
<gene>
    <name evidence="15" type="ORF">ASIM_LOCUS11626</name>
</gene>
<dbReference type="EMBL" id="UYRR01031088">
    <property type="protein sequence ID" value="VDK45473.1"/>
    <property type="molecule type" value="Genomic_DNA"/>
</dbReference>